<dbReference type="FunFam" id="1.10.10.60:FF:000001">
    <property type="entry name" value="MYB-related transcription factor"/>
    <property type="match status" value="1"/>
</dbReference>
<comment type="caution">
    <text evidence="10">The sequence shown here is derived from an EMBL/GenBank/DDBJ whole genome shotgun (WGS) entry which is preliminary data.</text>
</comment>
<name>A0A8T2QKB1_CERRI</name>
<evidence type="ECO:0000256" key="4">
    <source>
        <dbReference type="ARBA" id="ARBA00023125"/>
    </source>
</evidence>
<evidence type="ECO:0000256" key="6">
    <source>
        <dbReference type="ARBA" id="ARBA00023242"/>
    </source>
</evidence>
<dbReference type="GO" id="GO:0000976">
    <property type="term" value="F:transcription cis-regulatory region binding"/>
    <property type="evidence" value="ECO:0007669"/>
    <property type="project" value="UniProtKB-ARBA"/>
</dbReference>
<feature type="region of interest" description="Disordered" evidence="7">
    <location>
        <begin position="520"/>
        <end position="542"/>
    </location>
</feature>
<feature type="domain" description="HTH myb-type" evidence="9">
    <location>
        <begin position="62"/>
        <end position="116"/>
    </location>
</feature>
<dbReference type="SMART" id="SM00717">
    <property type="entry name" value="SANT"/>
    <property type="match status" value="2"/>
</dbReference>
<feature type="domain" description="Myb-like" evidence="8">
    <location>
        <begin position="62"/>
        <end position="112"/>
    </location>
</feature>
<dbReference type="PROSITE" id="PS51294">
    <property type="entry name" value="HTH_MYB"/>
    <property type="match status" value="2"/>
</dbReference>
<dbReference type="InterPro" id="IPR015495">
    <property type="entry name" value="Myb_TF_plants"/>
</dbReference>
<keyword evidence="2" id="KW-0677">Repeat</keyword>
<dbReference type="InterPro" id="IPR009057">
    <property type="entry name" value="Homeodomain-like_sf"/>
</dbReference>
<keyword evidence="4" id="KW-0238">DNA-binding</keyword>
<keyword evidence="3" id="KW-0805">Transcription regulation</keyword>
<dbReference type="FunFam" id="1.10.10.60:FF:000394">
    <property type="entry name" value="MYB transcription factor"/>
    <property type="match status" value="1"/>
</dbReference>
<dbReference type="InterPro" id="IPR001005">
    <property type="entry name" value="SANT/Myb"/>
</dbReference>
<gene>
    <name evidence="10" type="ORF">KP509_34G036000</name>
</gene>
<dbReference type="InterPro" id="IPR017930">
    <property type="entry name" value="Myb_dom"/>
</dbReference>
<accession>A0A8T2QKB1</accession>
<dbReference type="AlphaFoldDB" id="A0A8T2QKB1"/>
<evidence type="ECO:0000259" key="8">
    <source>
        <dbReference type="PROSITE" id="PS50090"/>
    </source>
</evidence>
<protein>
    <submittedName>
        <fullName evidence="10">Uncharacterized protein</fullName>
    </submittedName>
</protein>
<dbReference type="CDD" id="cd00167">
    <property type="entry name" value="SANT"/>
    <property type="match status" value="2"/>
</dbReference>
<feature type="region of interest" description="Disordered" evidence="7">
    <location>
        <begin position="131"/>
        <end position="181"/>
    </location>
</feature>
<sequence length="609" mass="66593">MGRAPCCEKVGLKRGPWTPEEDQKLVAYINENGHGSWRALPKKAGLLRCGKSCRLRWTNYLRPDIKRGEFSISEEQSIIQLHALLGNRWSAIASHLPKRTDNEIKNYWNTHLKKKLLKMGLDPVTHKPKGDSTLVNINGNPTLTVDPSKKDNQMKGIGGNLNLTWPNVMEKPSKNGTGSSVTNHMAQWESARLEAEARLAEEARLRAKGIWSSNSASLSRPSVKANSSLGLWSTAVPLKNAPASSNMSAGIGKATDLMNAVCNWEKSLQGQAVMMWPESRWLAGVHSPFQEVQAESSSCSSPCSDGNMNRNSSIPVTAGLSDMDRSSPTSTLCSLDSHHVNQKGFQSPFVSGTHMRKLSWNDALVETPLVKLEASLGFDMQQGVSCKIEEDRSTLSSLMQEAMINVDAVTSAFVCSQDESRGGVLKSSSVEELMDDEASCGENLIILNKPCSLVGKEQDMVEEDKDLFGEKLHVTVSGGRSGVIHCGSNSKEASSLCAIELKTNENVSSMSLQDAVDIEEEVDGTKDSKTSENENDHIDSQNSDVLQGMCSGGEILSTEMFKDLPKIKLEVSSTSHLSSFCTMLGDEIPDYWSSIMLREPCLQQVDMTF</sequence>
<dbReference type="EMBL" id="CM035439">
    <property type="protein sequence ID" value="KAH7284020.1"/>
    <property type="molecule type" value="Genomic_DNA"/>
</dbReference>
<feature type="compositionally biased region" description="Basic and acidic residues" evidence="7">
    <location>
        <begin position="523"/>
        <end position="539"/>
    </location>
</feature>
<comment type="subcellular location">
    <subcellularLocation>
        <location evidence="1">Nucleus</location>
    </subcellularLocation>
</comment>
<keyword evidence="5" id="KW-0804">Transcription</keyword>
<proteinExistence type="predicted"/>
<dbReference type="PANTHER" id="PTHR10641:SF586">
    <property type="entry name" value="TRANSCRIPTION FACTOR MYB16"/>
    <property type="match status" value="1"/>
</dbReference>
<evidence type="ECO:0000256" key="7">
    <source>
        <dbReference type="SAM" id="MobiDB-lite"/>
    </source>
</evidence>
<feature type="domain" description="HTH myb-type" evidence="9">
    <location>
        <begin position="9"/>
        <end position="61"/>
    </location>
</feature>
<evidence type="ECO:0000259" key="9">
    <source>
        <dbReference type="PROSITE" id="PS51294"/>
    </source>
</evidence>
<dbReference type="GO" id="GO:0051707">
    <property type="term" value="P:response to other organism"/>
    <property type="evidence" value="ECO:0007669"/>
    <property type="project" value="UniProtKB-ARBA"/>
</dbReference>
<dbReference type="PROSITE" id="PS50090">
    <property type="entry name" value="MYB_LIKE"/>
    <property type="match status" value="2"/>
</dbReference>
<evidence type="ECO:0000313" key="11">
    <source>
        <dbReference type="Proteomes" id="UP000825935"/>
    </source>
</evidence>
<organism evidence="10 11">
    <name type="scientific">Ceratopteris richardii</name>
    <name type="common">Triangle waterfern</name>
    <dbReference type="NCBI Taxonomy" id="49495"/>
    <lineage>
        <taxon>Eukaryota</taxon>
        <taxon>Viridiplantae</taxon>
        <taxon>Streptophyta</taxon>
        <taxon>Embryophyta</taxon>
        <taxon>Tracheophyta</taxon>
        <taxon>Polypodiopsida</taxon>
        <taxon>Polypodiidae</taxon>
        <taxon>Polypodiales</taxon>
        <taxon>Pteridineae</taxon>
        <taxon>Pteridaceae</taxon>
        <taxon>Parkerioideae</taxon>
        <taxon>Ceratopteris</taxon>
    </lineage>
</organism>
<dbReference type="SUPFAM" id="SSF46689">
    <property type="entry name" value="Homeodomain-like"/>
    <property type="match status" value="1"/>
</dbReference>
<dbReference type="GO" id="GO:0005634">
    <property type="term" value="C:nucleus"/>
    <property type="evidence" value="ECO:0007669"/>
    <property type="project" value="UniProtKB-SubCell"/>
</dbReference>
<reference evidence="10" key="1">
    <citation type="submission" date="2021-08" db="EMBL/GenBank/DDBJ databases">
        <title>WGS assembly of Ceratopteris richardii.</title>
        <authorList>
            <person name="Marchant D.B."/>
            <person name="Chen G."/>
            <person name="Jenkins J."/>
            <person name="Shu S."/>
            <person name="Leebens-Mack J."/>
            <person name="Grimwood J."/>
            <person name="Schmutz J."/>
            <person name="Soltis P."/>
            <person name="Soltis D."/>
            <person name="Chen Z.-H."/>
        </authorList>
    </citation>
    <scope>NUCLEOTIDE SEQUENCE</scope>
    <source>
        <strain evidence="10">Whitten #5841</strain>
        <tissue evidence="10">Leaf</tissue>
    </source>
</reference>
<dbReference type="Proteomes" id="UP000825935">
    <property type="component" value="Chromosome 34"/>
</dbReference>
<dbReference type="PANTHER" id="PTHR10641">
    <property type="entry name" value="MYB FAMILY TRANSCRIPTION FACTOR"/>
    <property type="match status" value="1"/>
</dbReference>
<feature type="domain" description="Myb-like" evidence="8">
    <location>
        <begin position="9"/>
        <end position="61"/>
    </location>
</feature>
<keyword evidence="11" id="KW-1185">Reference proteome</keyword>
<dbReference type="OrthoDB" id="2143914at2759"/>
<dbReference type="Gene3D" id="1.10.10.60">
    <property type="entry name" value="Homeodomain-like"/>
    <property type="match status" value="2"/>
</dbReference>
<feature type="compositionally biased region" description="Polar residues" evidence="7">
    <location>
        <begin position="133"/>
        <end position="145"/>
    </location>
</feature>
<evidence type="ECO:0000313" key="10">
    <source>
        <dbReference type="EMBL" id="KAH7284020.1"/>
    </source>
</evidence>
<evidence type="ECO:0000256" key="1">
    <source>
        <dbReference type="ARBA" id="ARBA00004123"/>
    </source>
</evidence>
<keyword evidence="6" id="KW-0539">Nucleus</keyword>
<dbReference type="Pfam" id="PF00249">
    <property type="entry name" value="Myb_DNA-binding"/>
    <property type="match status" value="2"/>
</dbReference>
<evidence type="ECO:0000256" key="5">
    <source>
        <dbReference type="ARBA" id="ARBA00023163"/>
    </source>
</evidence>
<evidence type="ECO:0000256" key="2">
    <source>
        <dbReference type="ARBA" id="ARBA00022737"/>
    </source>
</evidence>
<evidence type="ECO:0000256" key="3">
    <source>
        <dbReference type="ARBA" id="ARBA00023015"/>
    </source>
</evidence>